<evidence type="ECO:0000259" key="1">
    <source>
        <dbReference type="Pfam" id="PF08708"/>
    </source>
</evidence>
<protein>
    <submittedName>
        <fullName evidence="2">Replication initiation protein</fullName>
    </submittedName>
</protein>
<dbReference type="PATRIC" id="fig|1423.173.peg.3738"/>
<accession>A0A0D1JBX1</accession>
<proteinExistence type="predicted"/>
<reference evidence="2 3" key="1">
    <citation type="submission" date="2014-12" db="EMBL/GenBank/DDBJ databases">
        <title>Comparative genome analysis of Bacillus coagulans HM-08, Clostridium butyricum HM-68, Bacillus subtilis HM-66 and Bacillus licheniformis BL-09.</title>
        <authorList>
            <person name="Zhang H."/>
        </authorList>
    </citation>
    <scope>NUCLEOTIDE SEQUENCE [LARGE SCALE GENOMIC DNA]</scope>
    <source>
        <strain evidence="2 3">HM-66</strain>
    </source>
</reference>
<evidence type="ECO:0000313" key="2">
    <source>
        <dbReference type="EMBL" id="KIU09884.1"/>
    </source>
</evidence>
<feature type="domain" description="Primase C-terminal 1" evidence="1">
    <location>
        <begin position="274"/>
        <end position="337"/>
    </location>
</feature>
<evidence type="ECO:0000313" key="3">
    <source>
        <dbReference type="Proteomes" id="UP000032247"/>
    </source>
</evidence>
<dbReference type="Proteomes" id="UP000032247">
    <property type="component" value="Unassembled WGS sequence"/>
</dbReference>
<dbReference type="Pfam" id="PF08708">
    <property type="entry name" value="PriCT_1"/>
    <property type="match status" value="1"/>
</dbReference>
<comment type="caution">
    <text evidence="2">The sequence shown here is derived from an EMBL/GenBank/DDBJ whole genome shotgun (WGS) entry which is preliminary data.</text>
</comment>
<dbReference type="AlphaFoldDB" id="A0A0D1JBX1"/>
<organism evidence="2 3">
    <name type="scientific">Bacillus subtilis</name>
    <dbReference type="NCBI Taxonomy" id="1423"/>
    <lineage>
        <taxon>Bacteria</taxon>
        <taxon>Bacillati</taxon>
        <taxon>Bacillota</taxon>
        <taxon>Bacilli</taxon>
        <taxon>Bacillales</taxon>
        <taxon>Bacillaceae</taxon>
        <taxon>Bacillus</taxon>
    </lineage>
</organism>
<name>A0A0D1JBX1_BACIU</name>
<dbReference type="EMBL" id="JXBC01000007">
    <property type="protein sequence ID" value="KIU09884.1"/>
    <property type="molecule type" value="Genomic_DNA"/>
</dbReference>
<gene>
    <name evidence="2" type="ORF">SC09_contig10orf00073</name>
</gene>
<sequence length="514" mass="59417">MSNYSIVDVIQFMTNNSLLLYKEKGSQAPLDKRLEYKKRVKKQHKGAIYVSPSKEDLVRSKGWVVTSYETLSEQLNQLSHWTPNTYLYGEYEDRKNRIIKGFTKEKLKQINVFGFDIDTKNVDLYAIFSGCEALGLPWPNVLLETPRGFQFFFVLDTPFFIKKTSDSAGNTRYKALEAAERVYYNMKQALSEYLPVDIFANGFGFFRIPSSLEYLRYFDPNQDKTNTKELINWSMDFEKKQLRKNKHLNLVKTAKVTGNTIHKKWVSDLINNRQVQGKKGLVGRNNLILTLALAHYESGVEQSVAFDTLDQFNSNLESPLSHKQVAIAIKSAYSGKYHGVSRIHAEELIAQWGQSEFISGRQGWYKHAKEREDRIRSHYEEWEADLIAYIEQNTTPEEPFYSCSLAEMSKRLGMALSSLKETLKRSKTLIKRTTGRGRASKTVWSTRSMMFKAILAKRQQRTQQMAISFAEMLPDFVLQQTDLPSFDHLIRLYEVDLLYESQGSPGNYPRSRTG</sequence>
<dbReference type="InterPro" id="IPR014820">
    <property type="entry name" value="PriCT_1"/>
</dbReference>